<dbReference type="EMBL" id="CAAE01006439">
    <property type="protein sequence ID" value="CAF89150.1"/>
    <property type="molecule type" value="Genomic_DNA"/>
</dbReference>
<name>Q4TD82_TETNG</name>
<reference evidence="2" key="1">
    <citation type="journal article" date="2004" name="Nature">
        <title>Genome duplication in the teleost fish Tetraodon nigroviridis reveals the early vertebrate proto-karyotype.</title>
        <authorList>
            <person name="Jaillon O."/>
            <person name="Aury J.-M."/>
            <person name="Brunet F."/>
            <person name="Petit J.-L."/>
            <person name="Stange-Thomann N."/>
            <person name="Mauceli E."/>
            <person name="Bouneau L."/>
            <person name="Fischer C."/>
            <person name="Ozouf-Costaz C."/>
            <person name="Bernot A."/>
            <person name="Nicaud S."/>
            <person name="Jaffe D."/>
            <person name="Fisher S."/>
            <person name="Lutfalla G."/>
            <person name="Dossat C."/>
            <person name="Segurens B."/>
            <person name="Dasilva C."/>
            <person name="Salanoubat M."/>
            <person name="Levy M."/>
            <person name="Boudet N."/>
            <person name="Castellano S."/>
            <person name="Anthouard V."/>
            <person name="Jubin C."/>
            <person name="Castelli V."/>
            <person name="Katinka M."/>
            <person name="Vacherie B."/>
            <person name="Biemont C."/>
            <person name="Skalli Z."/>
            <person name="Cattolico L."/>
            <person name="Poulain J."/>
            <person name="De Berardinis V."/>
            <person name="Cruaud C."/>
            <person name="Duprat S."/>
            <person name="Brottier P."/>
            <person name="Coutanceau J.-P."/>
            <person name="Gouzy J."/>
            <person name="Parra G."/>
            <person name="Lardier G."/>
            <person name="Chapple C."/>
            <person name="McKernan K.J."/>
            <person name="McEwan P."/>
            <person name="Bosak S."/>
            <person name="Kellis M."/>
            <person name="Volff J.-N."/>
            <person name="Guigo R."/>
            <person name="Zody M.C."/>
            <person name="Mesirov J."/>
            <person name="Lindblad-Toh K."/>
            <person name="Birren B."/>
            <person name="Nusbaum C."/>
            <person name="Kahn D."/>
            <person name="Robinson-Rechavi M."/>
            <person name="Laudet V."/>
            <person name="Schachter V."/>
            <person name="Quetier F."/>
            <person name="Saurin W."/>
            <person name="Scarpelli C."/>
            <person name="Wincker P."/>
            <person name="Lander E.S."/>
            <person name="Weissenbach J."/>
            <person name="Roest Crollius H."/>
        </authorList>
    </citation>
    <scope>NUCLEOTIDE SEQUENCE [LARGE SCALE GENOMIC DNA]</scope>
</reference>
<accession>Q4TD82</accession>
<gene>
    <name evidence="2" type="ORF">GSTENG00002937001</name>
</gene>
<feature type="compositionally biased region" description="Polar residues" evidence="1">
    <location>
        <begin position="30"/>
        <end position="39"/>
    </location>
</feature>
<sequence>PPRQAGQPRLALRDAGLRPPRTPAAGPAPQRSSGQKYAC</sequence>
<organism evidence="2">
    <name type="scientific">Tetraodon nigroviridis</name>
    <name type="common">Spotted green pufferfish</name>
    <name type="synonym">Chelonodon nigroviridis</name>
    <dbReference type="NCBI Taxonomy" id="99883"/>
    <lineage>
        <taxon>Eukaryota</taxon>
        <taxon>Metazoa</taxon>
        <taxon>Chordata</taxon>
        <taxon>Craniata</taxon>
        <taxon>Vertebrata</taxon>
        <taxon>Euteleostomi</taxon>
        <taxon>Actinopterygii</taxon>
        <taxon>Neopterygii</taxon>
        <taxon>Teleostei</taxon>
        <taxon>Neoteleostei</taxon>
        <taxon>Acanthomorphata</taxon>
        <taxon>Eupercaria</taxon>
        <taxon>Tetraodontiformes</taxon>
        <taxon>Tetradontoidea</taxon>
        <taxon>Tetraodontidae</taxon>
        <taxon>Tetraodon</taxon>
    </lineage>
</organism>
<dbReference type="KEGG" id="tng:GSTEN00002937G001"/>
<evidence type="ECO:0000256" key="1">
    <source>
        <dbReference type="SAM" id="MobiDB-lite"/>
    </source>
</evidence>
<protein>
    <submittedName>
        <fullName evidence="2">(spotted green pufferfish) hypothetical protein</fullName>
    </submittedName>
</protein>
<proteinExistence type="predicted"/>
<feature type="non-terminal residue" evidence="2">
    <location>
        <position position="1"/>
    </location>
</feature>
<feature type="compositionally biased region" description="Low complexity" evidence="1">
    <location>
        <begin position="17"/>
        <end position="29"/>
    </location>
</feature>
<evidence type="ECO:0000313" key="2">
    <source>
        <dbReference type="EMBL" id="CAF89150.1"/>
    </source>
</evidence>
<comment type="caution">
    <text evidence="2">The sequence shown here is derived from an EMBL/GenBank/DDBJ whole genome shotgun (WGS) entry which is preliminary data.</text>
</comment>
<dbReference type="AlphaFoldDB" id="Q4TD82"/>
<feature type="region of interest" description="Disordered" evidence="1">
    <location>
        <begin position="1"/>
        <end position="39"/>
    </location>
</feature>
<reference evidence="2" key="2">
    <citation type="submission" date="2004-02" db="EMBL/GenBank/DDBJ databases">
        <authorList>
            <consortium name="Genoscope"/>
            <consortium name="Whitehead Institute Centre for Genome Research"/>
        </authorList>
    </citation>
    <scope>NUCLEOTIDE SEQUENCE</scope>
</reference>